<comment type="caution">
    <text evidence="2">The sequence shown here is derived from an EMBL/GenBank/DDBJ whole genome shotgun (WGS) entry which is preliminary data.</text>
</comment>
<accession>A0ABW4J0W9</accession>
<organism evidence="2 3">
    <name type="scientific">Streptomyces caeni</name>
    <dbReference type="NCBI Taxonomy" id="2307231"/>
    <lineage>
        <taxon>Bacteria</taxon>
        <taxon>Bacillati</taxon>
        <taxon>Actinomycetota</taxon>
        <taxon>Actinomycetes</taxon>
        <taxon>Kitasatosporales</taxon>
        <taxon>Streptomycetaceae</taxon>
        <taxon>Streptomyces</taxon>
    </lineage>
</organism>
<keyword evidence="3" id="KW-1185">Reference proteome</keyword>
<name>A0ABW4J0W9_9ACTN</name>
<evidence type="ECO:0000313" key="3">
    <source>
        <dbReference type="Proteomes" id="UP001597261"/>
    </source>
</evidence>
<reference evidence="3" key="1">
    <citation type="journal article" date="2019" name="Int. J. Syst. Evol. Microbiol.">
        <title>The Global Catalogue of Microorganisms (GCM) 10K type strain sequencing project: providing services to taxonomists for standard genome sequencing and annotation.</title>
        <authorList>
            <consortium name="The Broad Institute Genomics Platform"/>
            <consortium name="The Broad Institute Genome Sequencing Center for Infectious Disease"/>
            <person name="Wu L."/>
            <person name="Ma J."/>
        </authorList>
    </citation>
    <scope>NUCLEOTIDE SEQUENCE [LARGE SCALE GENOMIC DNA]</scope>
    <source>
        <strain evidence="3">CGMCC 1.12470</strain>
    </source>
</reference>
<feature type="region of interest" description="Disordered" evidence="1">
    <location>
        <begin position="128"/>
        <end position="190"/>
    </location>
</feature>
<dbReference type="Proteomes" id="UP001597261">
    <property type="component" value="Unassembled WGS sequence"/>
</dbReference>
<dbReference type="EMBL" id="JBHUDX010000118">
    <property type="protein sequence ID" value="MFD1663197.1"/>
    <property type="molecule type" value="Genomic_DNA"/>
</dbReference>
<evidence type="ECO:0000256" key="1">
    <source>
        <dbReference type="SAM" id="MobiDB-lite"/>
    </source>
</evidence>
<feature type="region of interest" description="Disordered" evidence="1">
    <location>
        <begin position="1"/>
        <end position="26"/>
    </location>
</feature>
<evidence type="ECO:0008006" key="4">
    <source>
        <dbReference type="Google" id="ProtNLM"/>
    </source>
</evidence>
<proteinExistence type="predicted"/>
<evidence type="ECO:0000313" key="2">
    <source>
        <dbReference type="EMBL" id="MFD1663197.1"/>
    </source>
</evidence>
<sequence>MKFEYNITPGEPVSVVSSAPQDNGTHEETAVFHDGLGRERQTQQPAVGKGRLITDVHYSVNGTIERTGNAYYAPGDPQPVMFEVASDFAIPNSTLYAYDGLGRELSETPYEAGTVRPEKSTRYEYGYDYPTAIEPDGAASQRSWTDLLGRPARPHPRHHRRPPRPYPGPPACCRPRGPGRPGLPRPGRRR</sequence>
<protein>
    <recommendedName>
        <fullName evidence="4">RHS repeat-associated core domain-containing protein</fullName>
    </recommendedName>
</protein>
<dbReference type="RefSeq" id="WP_381091796.1">
    <property type="nucleotide sequence ID" value="NZ_JBHUDX010000118.1"/>
</dbReference>
<feature type="compositionally biased region" description="Basic residues" evidence="1">
    <location>
        <begin position="152"/>
        <end position="163"/>
    </location>
</feature>
<gene>
    <name evidence="2" type="ORF">ACFSL4_34795</name>
</gene>